<dbReference type="Gene3D" id="3.40.50.2000">
    <property type="entry name" value="Glycogen Phosphorylase B"/>
    <property type="match status" value="1"/>
</dbReference>
<dbReference type="SUPFAM" id="SSF53756">
    <property type="entry name" value="UDP-Glycosyltransferase/glycogen phosphorylase"/>
    <property type="match status" value="1"/>
</dbReference>
<evidence type="ECO:0000313" key="2">
    <source>
        <dbReference type="Proteomes" id="UP001169066"/>
    </source>
</evidence>
<accession>A0ABT7QNI9</accession>
<dbReference type="RefSeq" id="WP_289400809.1">
    <property type="nucleotide sequence ID" value="NZ_JAQIBC010000001.1"/>
</dbReference>
<comment type="caution">
    <text evidence="1">The sequence shown here is derived from an EMBL/GenBank/DDBJ whole genome shotgun (WGS) entry which is preliminary data.</text>
</comment>
<gene>
    <name evidence="1" type="ORF">PF327_00245</name>
</gene>
<dbReference type="Proteomes" id="UP001169066">
    <property type="component" value="Unassembled WGS sequence"/>
</dbReference>
<keyword evidence="2" id="KW-1185">Reference proteome</keyword>
<protein>
    <submittedName>
        <fullName evidence="1">Uncharacterized protein</fullName>
    </submittedName>
</protein>
<sequence>MNSNNKTPILIIAPFFAPQSHAAMFRVHKLVKYLPQYGYKPIVVTTDINYNYNEDLSLLDEFSEDVEIHRVRYVEPTIRGLRMALGGKDRTFKAMKKHMKPNTSKERSSNRIKKKNFLQRVKSKIQNFILNIPDAYWTWVNPVTKISNELIKQYNIKLVYTTTNPDSVLKIGLNLKSKNDIKWVSDFRDPVGYGERYNTHHKFIDRQIKKLHLSAMNTADKITGLSSSYEQIFKDLYHIESNKFQFIPTGIDDEYIDNISLMDNVEKYLIFVGEFQEKYDDYIFKVLDNVLAKENIQFKIKIIGRKEINFKNISKYMDQYKYVNHVIEYIDHIPQLELYKEIKNAHSCILLTGGENFWWCNFAKMVDYIALQKYVIADVHNPSEAKKELEKTEKGIFLTKNLENDIKIVTNHMKKTIDDFQFENEYYKRYLASFQVKSFVEVFDNLLGMKNDK</sequence>
<dbReference type="EMBL" id="JAQIBC010000001">
    <property type="protein sequence ID" value="MDM5262632.1"/>
    <property type="molecule type" value="Genomic_DNA"/>
</dbReference>
<name>A0ABT7QNI9_9BACT</name>
<proteinExistence type="predicted"/>
<evidence type="ECO:0000313" key="1">
    <source>
        <dbReference type="EMBL" id="MDM5262632.1"/>
    </source>
</evidence>
<reference evidence="1" key="1">
    <citation type="submission" date="2023-01" db="EMBL/GenBank/DDBJ databases">
        <title>Sulfurovum sp. XTW-4 genome assembly.</title>
        <authorList>
            <person name="Wang J."/>
        </authorList>
    </citation>
    <scope>NUCLEOTIDE SEQUENCE</scope>
    <source>
        <strain evidence="1">XTW-4</strain>
    </source>
</reference>
<organism evidence="1 2">
    <name type="scientific">Sulfurovum xiamenensis</name>
    <dbReference type="NCBI Taxonomy" id="3019066"/>
    <lineage>
        <taxon>Bacteria</taxon>
        <taxon>Pseudomonadati</taxon>
        <taxon>Campylobacterota</taxon>
        <taxon>Epsilonproteobacteria</taxon>
        <taxon>Campylobacterales</taxon>
        <taxon>Sulfurovaceae</taxon>
        <taxon>Sulfurovum</taxon>
    </lineage>
</organism>